<reference evidence="2" key="1">
    <citation type="journal article" date="2021" name="Proc. Natl. Acad. Sci. U.S.A.">
        <title>A Catalog of Tens of Thousands of Viruses from Human Metagenomes Reveals Hidden Associations with Chronic Diseases.</title>
        <authorList>
            <person name="Tisza M.J."/>
            <person name="Buck C.B."/>
        </authorList>
    </citation>
    <scope>NUCLEOTIDE SEQUENCE</scope>
    <source>
        <strain evidence="2">Ctx9V1</strain>
    </source>
</reference>
<sequence>MIKLYRMYNLIIFIYSLLSLISVLVRILTSLIYRCYSYSIFICTILYAMLLHYSLSSRT</sequence>
<keyword evidence="1" id="KW-0812">Transmembrane</keyword>
<keyword evidence="1" id="KW-0472">Membrane</keyword>
<name>A0A8S5RDX1_9VIRU</name>
<dbReference type="EMBL" id="BK059093">
    <property type="protein sequence ID" value="DAE29164.1"/>
    <property type="molecule type" value="Genomic_DNA"/>
</dbReference>
<protein>
    <submittedName>
        <fullName evidence="2">Uncharacterized protein</fullName>
    </submittedName>
</protein>
<evidence type="ECO:0000256" key="1">
    <source>
        <dbReference type="SAM" id="Phobius"/>
    </source>
</evidence>
<keyword evidence="1" id="KW-1133">Transmembrane helix</keyword>
<feature type="transmembrane region" description="Helical" evidence="1">
    <location>
        <begin position="38"/>
        <end position="55"/>
    </location>
</feature>
<proteinExistence type="predicted"/>
<accession>A0A8S5RDX1</accession>
<evidence type="ECO:0000313" key="2">
    <source>
        <dbReference type="EMBL" id="DAE29164.1"/>
    </source>
</evidence>
<organism evidence="2">
    <name type="scientific">virus sp. ctx9V1</name>
    <dbReference type="NCBI Taxonomy" id="2828001"/>
    <lineage>
        <taxon>Viruses</taxon>
    </lineage>
</organism>
<feature type="transmembrane region" description="Helical" evidence="1">
    <location>
        <begin position="12"/>
        <end position="32"/>
    </location>
</feature>